<evidence type="ECO:0000256" key="2">
    <source>
        <dbReference type="ARBA" id="ARBA00023316"/>
    </source>
</evidence>
<dbReference type="STRING" id="1166337.SAMN05192580_0622"/>
<dbReference type="GO" id="GO:0005886">
    <property type="term" value="C:plasma membrane"/>
    <property type="evidence" value="ECO:0007669"/>
    <property type="project" value="UniProtKB-SubCell"/>
</dbReference>
<dbReference type="AlphaFoldDB" id="A0A1I6JPA4"/>
<evidence type="ECO:0000313" key="6">
    <source>
        <dbReference type="EMBL" id="SFR80798.1"/>
    </source>
</evidence>
<dbReference type="EMBL" id="FOZG01000001">
    <property type="protein sequence ID" value="SFR80798.1"/>
    <property type="molecule type" value="Genomic_DNA"/>
</dbReference>
<dbReference type="InterPro" id="IPR009009">
    <property type="entry name" value="RlpA-like_DPBB"/>
</dbReference>
<evidence type="ECO:0000256" key="4">
    <source>
        <dbReference type="RuleBase" id="RU003495"/>
    </source>
</evidence>
<dbReference type="CDD" id="cd22268">
    <property type="entry name" value="DPBB_RlpA-like"/>
    <property type="match status" value="1"/>
</dbReference>
<protein>
    <recommendedName>
        <fullName evidence="3">Endolytic peptidoglycan transglycosylase RlpA</fullName>
        <ecNumber evidence="3">4.2.2.-</ecNumber>
    </recommendedName>
</protein>
<accession>A0A1I6JPA4</accession>
<comment type="function">
    <text evidence="3">Lytic transglycosylase with a strong preference for naked glycan strands that lack stem peptides.</text>
</comment>
<keyword evidence="3" id="KW-0472">Membrane</keyword>
<comment type="subcellular location">
    <subcellularLocation>
        <location evidence="3">Cell membrane</location>
        <topology evidence="3">Lipid-anchor</topology>
    </subcellularLocation>
</comment>
<dbReference type="RefSeq" id="WP_093310557.1">
    <property type="nucleotide sequence ID" value="NZ_FOZG01000001.1"/>
</dbReference>
<keyword evidence="3" id="KW-1003">Cell membrane</keyword>
<keyword evidence="7" id="KW-1185">Reference proteome</keyword>
<evidence type="ECO:0000256" key="3">
    <source>
        <dbReference type="HAMAP-Rule" id="MF_02071"/>
    </source>
</evidence>
<name>A0A1I6JPA4_9SPHN</name>
<dbReference type="PANTHER" id="PTHR34183:SF1">
    <property type="entry name" value="ENDOLYTIC PEPTIDOGLYCAN TRANSGLYCOSYLASE RLPA"/>
    <property type="match status" value="1"/>
</dbReference>
<keyword evidence="3 6" id="KW-0449">Lipoprotein</keyword>
<dbReference type="SUPFAM" id="SSF50685">
    <property type="entry name" value="Barwin-like endoglucanases"/>
    <property type="match status" value="1"/>
</dbReference>
<dbReference type="GO" id="GO:0071555">
    <property type="term" value="P:cell wall organization"/>
    <property type="evidence" value="ECO:0007669"/>
    <property type="project" value="UniProtKB-KW"/>
</dbReference>
<evidence type="ECO:0000313" key="7">
    <source>
        <dbReference type="Proteomes" id="UP000198824"/>
    </source>
</evidence>
<proteinExistence type="inferred from homology"/>
<dbReference type="NCBIfam" id="TIGR00413">
    <property type="entry name" value="rlpA"/>
    <property type="match status" value="1"/>
</dbReference>
<feature type="domain" description="RlpA-like protein double-psi beta-barrel" evidence="5">
    <location>
        <begin position="54"/>
        <end position="142"/>
    </location>
</feature>
<sequence>MRGRLAVATLILLLSGCGGRERARPVSDAVVKIGKPYQVRGRTYYPRDDRDYDETGLASWYGGESGRLTANGERRDGRMTAAAHKTLPLPSYVEVTVLETGRKLTVRVNDRGPFAEGRIIDLSETAARRLGIKRDGIARVRVRRVYPSESERRRLRSGG</sequence>
<dbReference type="EC" id="4.2.2.-" evidence="3"/>
<dbReference type="HAMAP" id="MF_02071">
    <property type="entry name" value="RlpA"/>
    <property type="match status" value="1"/>
</dbReference>
<dbReference type="Proteomes" id="UP000198824">
    <property type="component" value="Unassembled WGS sequence"/>
</dbReference>
<dbReference type="InterPro" id="IPR036908">
    <property type="entry name" value="RlpA-like_sf"/>
</dbReference>
<dbReference type="InterPro" id="IPR012997">
    <property type="entry name" value="RplA"/>
</dbReference>
<dbReference type="Gene3D" id="2.40.40.10">
    <property type="entry name" value="RlpA-like domain"/>
    <property type="match status" value="1"/>
</dbReference>
<dbReference type="OrthoDB" id="9779128at2"/>
<dbReference type="GO" id="GO:0009279">
    <property type="term" value="C:cell outer membrane"/>
    <property type="evidence" value="ECO:0007669"/>
    <property type="project" value="TreeGrafter"/>
</dbReference>
<reference evidence="6 7" key="1">
    <citation type="submission" date="2016-10" db="EMBL/GenBank/DDBJ databases">
        <authorList>
            <person name="de Groot N.N."/>
        </authorList>
    </citation>
    <scope>NUCLEOTIDE SEQUENCE [LARGE SCALE GENOMIC DNA]</scope>
    <source>
        <strain evidence="6 7">S5-249</strain>
    </source>
</reference>
<dbReference type="PROSITE" id="PS51257">
    <property type="entry name" value="PROKAR_LIPOPROTEIN"/>
    <property type="match status" value="1"/>
</dbReference>
<gene>
    <name evidence="3" type="primary">rlpA</name>
    <name evidence="6" type="ORF">SAMN05192580_0622</name>
</gene>
<dbReference type="Pfam" id="PF03330">
    <property type="entry name" value="DPBB_1"/>
    <property type="match status" value="1"/>
</dbReference>
<evidence type="ECO:0000256" key="1">
    <source>
        <dbReference type="ARBA" id="ARBA00023239"/>
    </source>
</evidence>
<dbReference type="PANTHER" id="PTHR34183">
    <property type="entry name" value="ENDOLYTIC PEPTIDOGLYCAN TRANSGLYCOSYLASE RLPA"/>
    <property type="match status" value="1"/>
</dbReference>
<dbReference type="InterPro" id="IPR034718">
    <property type="entry name" value="RlpA"/>
</dbReference>
<dbReference type="GO" id="GO:0008932">
    <property type="term" value="F:lytic endotransglycosylase activity"/>
    <property type="evidence" value="ECO:0007669"/>
    <property type="project" value="UniProtKB-UniRule"/>
</dbReference>
<dbReference type="GO" id="GO:0000270">
    <property type="term" value="P:peptidoglycan metabolic process"/>
    <property type="evidence" value="ECO:0007669"/>
    <property type="project" value="UniProtKB-UniRule"/>
</dbReference>
<evidence type="ECO:0000259" key="5">
    <source>
        <dbReference type="Pfam" id="PF03330"/>
    </source>
</evidence>
<keyword evidence="2 3" id="KW-0961">Cell wall biogenesis/degradation</keyword>
<keyword evidence="1 3" id="KW-0456">Lyase</keyword>
<keyword evidence="3" id="KW-0564">Palmitate</keyword>
<organism evidence="6 7">
    <name type="scientific">Sphingomonas jatrophae</name>
    <dbReference type="NCBI Taxonomy" id="1166337"/>
    <lineage>
        <taxon>Bacteria</taxon>
        <taxon>Pseudomonadati</taxon>
        <taxon>Pseudomonadota</taxon>
        <taxon>Alphaproteobacteria</taxon>
        <taxon>Sphingomonadales</taxon>
        <taxon>Sphingomonadaceae</taxon>
        <taxon>Sphingomonas</taxon>
    </lineage>
</organism>
<comment type="similarity">
    <text evidence="3 4">Belongs to the RlpA family.</text>
</comment>